<dbReference type="EC" id="2.1.1.72" evidence="2"/>
<keyword evidence="3 9" id="KW-0489">Methyltransferase</keyword>
<dbReference type="PRINTS" id="PR00505">
    <property type="entry name" value="D12N6MTFRASE"/>
</dbReference>
<keyword evidence="10" id="KW-1185">Reference proteome</keyword>
<proteinExistence type="inferred from homology"/>
<dbReference type="GO" id="GO:0009307">
    <property type="term" value="P:DNA restriction-modification system"/>
    <property type="evidence" value="ECO:0007669"/>
    <property type="project" value="InterPro"/>
</dbReference>
<feature type="binding site" evidence="7">
    <location>
        <position position="37"/>
    </location>
    <ligand>
        <name>S-adenosyl-L-methionine</name>
        <dbReference type="ChEBI" id="CHEBI:59789"/>
    </ligand>
</feature>
<keyword evidence="5" id="KW-0949">S-adenosyl-L-methionine</keyword>
<dbReference type="AlphaFoldDB" id="B1WQG6"/>
<feature type="binding site" evidence="7">
    <location>
        <position position="33"/>
    </location>
    <ligand>
        <name>S-adenosyl-L-methionine</name>
        <dbReference type="ChEBI" id="CHEBI:59789"/>
    </ligand>
</feature>
<dbReference type="GO" id="GO:0009007">
    <property type="term" value="F:site-specific DNA-methyltransferase (adenine-specific) activity"/>
    <property type="evidence" value="ECO:0007669"/>
    <property type="project" value="UniProtKB-EC"/>
</dbReference>
<gene>
    <name evidence="9" type="ordered locus">cce_2327</name>
</gene>
<evidence type="ECO:0000256" key="4">
    <source>
        <dbReference type="ARBA" id="ARBA00022679"/>
    </source>
</evidence>
<dbReference type="KEGG" id="cyt:cce_2327"/>
<evidence type="ECO:0000256" key="1">
    <source>
        <dbReference type="ARBA" id="ARBA00006594"/>
    </source>
</evidence>
<dbReference type="GO" id="GO:0032259">
    <property type="term" value="P:methylation"/>
    <property type="evidence" value="ECO:0007669"/>
    <property type="project" value="UniProtKB-KW"/>
</dbReference>
<keyword evidence="4" id="KW-0808">Transferase</keyword>
<dbReference type="Gene3D" id="1.10.1020.10">
    <property type="entry name" value="Adenine-specific Methyltransferase, Domain 2"/>
    <property type="match status" value="1"/>
</dbReference>
<dbReference type="PIRSF" id="PIRSF000398">
    <property type="entry name" value="M_m6A_EcoRV"/>
    <property type="match status" value="1"/>
</dbReference>
<organism evidence="9 10">
    <name type="scientific">Crocosphaera subtropica (strain ATCC 51142 / BH68)</name>
    <name type="common">Cyanothece sp. (strain ATCC 51142)</name>
    <dbReference type="NCBI Taxonomy" id="43989"/>
    <lineage>
        <taxon>Bacteria</taxon>
        <taxon>Bacillati</taxon>
        <taxon>Cyanobacteriota</taxon>
        <taxon>Cyanophyceae</taxon>
        <taxon>Oscillatoriophycideae</taxon>
        <taxon>Chroococcales</taxon>
        <taxon>Aphanothecaceae</taxon>
        <taxon>Crocosphaera</taxon>
        <taxon>Crocosphaera subtropica</taxon>
    </lineage>
</organism>
<name>B1WQG6_CROS5</name>
<evidence type="ECO:0000256" key="8">
    <source>
        <dbReference type="SAM" id="Coils"/>
    </source>
</evidence>
<dbReference type="STRING" id="43989.cce_2327"/>
<dbReference type="InterPro" id="IPR029063">
    <property type="entry name" value="SAM-dependent_MTases_sf"/>
</dbReference>
<protein>
    <recommendedName>
        <fullName evidence="2">site-specific DNA-methyltransferase (adenine-specific)</fullName>
        <ecNumber evidence="2">2.1.1.72</ecNumber>
    </recommendedName>
</protein>
<dbReference type="Proteomes" id="UP000001203">
    <property type="component" value="Chromosome circular"/>
</dbReference>
<evidence type="ECO:0000256" key="3">
    <source>
        <dbReference type="ARBA" id="ARBA00022603"/>
    </source>
</evidence>
<comment type="catalytic activity">
    <reaction evidence="6">
        <text>a 2'-deoxyadenosine in DNA + S-adenosyl-L-methionine = an N(6)-methyl-2'-deoxyadenosine in DNA + S-adenosyl-L-homocysteine + H(+)</text>
        <dbReference type="Rhea" id="RHEA:15197"/>
        <dbReference type="Rhea" id="RHEA-COMP:12418"/>
        <dbReference type="Rhea" id="RHEA-COMP:12419"/>
        <dbReference type="ChEBI" id="CHEBI:15378"/>
        <dbReference type="ChEBI" id="CHEBI:57856"/>
        <dbReference type="ChEBI" id="CHEBI:59789"/>
        <dbReference type="ChEBI" id="CHEBI:90615"/>
        <dbReference type="ChEBI" id="CHEBI:90616"/>
        <dbReference type="EC" id="2.1.1.72"/>
    </reaction>
</comment>
<dbReference type="eggNOG" id="COG0338">
    <property type="taxonomic scope" value="Bacteria"/>
</dbReference>
<reference evidence="9 10" key="1">
    <citation type="journal article" date="2008" name="Proc. Natl. Acad. Sci. U.S.A.">
        <title>The genome of Cyanothece 51142, a unicellular diazotrophic cyanobacterium important in the marine nitrogen cycle.</title>
        <authorList>
            <person name="Welsh E.A."/>
            <person name="Liberton M."/>
            <person name="Stoeckel J."/>
            <person name="Loh T."/>
            <person name="Elvitigala T."/>
            <person name="Wang C."/>
            <person name="Wollam A."/>
            <person name="Fulton R.S."/>
            <person name="Clifton S.W."/>
            <person name="Jacobs J.M."/>
            <person name="Aurora R."/>
            <person name="Ghosh B.K."/>
            <person name="Sherman L.A."/>
            <person name="Smith R.D."/>
            <person name="Wilson R.K."/>
            <person name="Pakrasi H.B."/>
        </authorList>
    </citation>
    <scope>NUCLEOTIDE SEQUENCE [LARGE SCALE GENOMIC DNA]</scope>
    <source>
        <strain evidence="10">ATCC 51142 / BH68</strain>
    </source>
</reference>
<dbReference type="HOGENOM" id="CLU_063430_0_0_3"/>
<dbReference type="REBASE" id="17698">
    <property type="entry name" value="M.Csp68KORF2327P"/>
</dbReference>
<dbReference type="InterPro" id="IPR012263">
    <property type="entry name" value="M_m6A_EcoRV"/>
</dbReference>
<dbReference type="SUPFAM" id="SSF53335">
    <property type="entry name" value="S-adenosyl-L-methionine-dependent methyltransferases"/>
    <property type="match status" value="1"/>
</dbReference>
<dbReference type="NCBIfam" id="TIGR00571">
    <property type="entry name" value="dam"/>
    <property type="match status" value="1"/>
</dbReference>
<dbReference type="GO" id="GO:0043565">
    <property type="term" value="F:sequence-specific DNA binding"/>
    <property type="evidence" value="ECO:0007669"/>
    <property type="project" value="TreeGrafter"/>
</dbReference>
<evidence type="ECO:0000256" key="5">
    <source>
        <dbReference type="ARBA" id="ARBA00022691"/>
    </source>
</evidence>
<evidence type="ECO:0000256" key="6">
    <source>
        <dbReference type="ARBA" id="ARBA00047942"/>
    </source>
</evidence>
<evidence type="ECO:0000256" key="7">
    <source>
        <dbReference type="PIRSR" id="PIRSR000398-1"/>
    </source>
</evidence>
<dbReference type="GO" id="GO:0006298">
    <property type="term" value="P:mismatch repair"/>
    <property type="evidence" value="ECO:0007669"/>
    <property type="project" value="TreeGrafter"/>
</dbReference>
<dbReference type="PANTHER" id="PTHR30481">
    <property type="entry name" value="DNA ADENINE METHYLASE"/>
    <property type="match status" value="1"/>
</dbReference>
<feature type="binding site" evidence="7">
    <location>
        <position position="87"/>
    </location>
    <ligand>
        <name>S-adenosyl-L-methionine</name>
        <dbReference type="ChEBI" id="CHEBI:59789"/>
    </ligand>
</feature>
<accession>B1WQG6</accession>
<dbReference type="InterPro" id="IPR023095">
    <property type="entry name" value="Ade_MeTrfase_dom_2"/>
</dbReference>
<dbReference type="GO" id="GO:1904047">
    <property type="term" value="F:S-adenosyl-L-methionine binding"/>
    <property type="evidence" value="ECO:0007669"/>
    <property type="project" value="TreeGrafter"/>
</dbReference>
<comment type="similarity">
    <text evidence="1">Belongs to the N(4)/N(6)-methyltransferase family.</text>
</comment>
<dbReference type="Pfam" id="PF02086">
    <property type="entry name" value="MethyltransfD12"/>
    <property type="match status" value="1"/>
</dbReference>
<feature type="binding site" evidence="7">
    <location>
        <position position="230"/>
    </location>
    <ligand>
        <name>S-adenosyl-L-methionine</name>
        <dbReference type="ChEBI" id="CHEBI:59789"/>
    </ligand>
</feature>
<dbReference type="InterPro" id="IPR012327">
    <property type="entry name" value="MeTrfase_D12"/>
</dbReference>
<sequence length="336" mass="39435">MVNEINYQSTQQLSLFLNQDHKDMIKPSPVLKWAGGKTQLLPAIKKQYPQQLQQGKIKTYIEPFFGGGAVFFDIYSNFKIEKAYLFDKNPELIILYKVIQNNVEDLIKELSILETQYLDLNNEQRKEFYYKVRDDYNKLDKKIDANDYKKEWIKRAAYTIFLNKTCFNGLYRVNTKGYFNVPMGRYKNPKILNEKNLLAVNQAFKIAEIKHTDFAEVLKCSNNSTFIYYDPPYRPISETANFNAYSSLEFNDDEQRRLKDMFVKISSQGALQMLSNSDPTNYVDDPFFDKLYQDFNISRILASRMINSKGGKRGKIREILVTNYENKKIRNPLANT</sequence>
<dbReference type="OrthoDB" id="9805629at2"/>
<evidence type="ECO:0000313" key="9">
    <source>
        <dbReference type="EMBL" id="ACB51677.1"/>
    </source>
</evidence>
<evidence type="ECO:0000313" key="10">
    <source>
        <dbReference type="Proteomes" id="UP000001203"/>
    </source>
</evidence>
<feature type="coiled-coil region" evidence="8">
    <location>
        <begin position="96"/>
        <end position="123"/>
    </location>
</feature>
<dbReference type="EMBL" id="CP000806">
    <property type="protein sequence ID" value="ACB51677.1"/>
    <property type="molecule type" value="Genomic_DNA"/>
</dbReference>
<dbReference type="Gene3D" id="3.40.50.150">
    <property type="entry name" value="Vaccinia Virus protein VP39"/>
    <property type="match status" value="1"/>
</dbReference>
<keyword evidence="8" id="KW-0175">Coiled coil</keyword>
<evidence type="ECO:0000256" key="2">
    <source>
        <dbReference type="ARBA" id="ARBA00011900"/>
    </source>
</evidence>
<dbReference type="PANTHER" id="PTHR30481:SF3">
    <property type="entry name" value="DNA ADENINE METHYLASE"/>
    <property type="match status" value="1"/>
</dbReference>